<feature type="compositionally biased region" description="Low complexity" evidence="5">
    <location>
        <begin position="97"/>
        <end position="107"/>
    </location>
</feature>
<evidence type="ECO:0000256" key="5">
    <source>
        <dbReference type="SAM" id="MobiDB-lite"/>
    </source>
</evidence>
<feature type="compositionally biased region" description="Polar residues" evidence="5">
    <location>
        <begin position="769"/>
        <end position="779"/>
    </location>
</feature>
<feature type="compositionally biased region" description="Low complexity" evidence="5">
    <location>
        <begin position="783"/>
        <end position="799"/>
    </location>
</feature>
<dbReference type="PANTHER" id="PTHR46910:SF3">
    <property type="entry name" value="HALOTOLERANCE PROTEIN 9-RELATED"/>
    <property type="match status" value="1"/>
</dbReference>
<evidence type="ECO:0000259" key="6">
    <source>
        <dbReference type="Pfam" id="PF04082"/>
    </source>
</evidence>
<protein>
    <recommendedName>
        <fullName evidence="6">Xylanolytic transcriptional activator regulatory domain-containing protein</fullName>
    </recommendedName>
</protein>
<keyword evidence="2" id="KW-0479">Metal-binding</keyword>
<dbReference type="PANTHER" id="PTHR46910">
    <property type="entry name" value="TRANSCRIPTION FACTOR PDR1"/>
    <property type="match status" value="1"/>
</dbReference>
<dbReference type="GO" id="GO:0005634">
    <property type="term" value="C:nucleus"/>
    <property type="evidence" value="ECO:0007669"/>
    <property type="project" value="UniProtKB-SubCell"/>
</dbReference>
<dbReference type="GO" id="GO:0008270">
    <property type="term" value="F:zinc ion binding"/>
    <property type="evidence" value="ECO:0007669"/>
    <property type="project" value="InterPro"/>
</dbReference>
<gene>
    <name evidence="7" type="ORF">BCR42DRAFT_454831</name>
</gene>
<evidence type="ECO:0000256" key="4">
    <source>
        <dbReference type="ARBA" id="ARBA00023242"/>
    </source>
</evidence>
<keyword evidence="3" id="KW-0238">DNA-binding</keyword>
<feature type="region of interest" description="Disordered" evidence="5">
    <location>
        <begin position="759"/>
        <end position="835"/>
    </location>
</feature>
<comment type="caution">
    <text evidence="7">The sequence shown here is derived from an EMBL/GenBank/DDBJ whole genome shotgun (WGS) entry which is preliminary data.</text>
</comment>
<keyword evidence="8" id="KW-1185">Reference proteome</keyword>
<dbReference type="OrthoDB" id="3266505at2759"/>
<evidence type="ECO:0000313" key="7">
    <source>
        <dbReference type="EMBL" id="ORZ09865.1"/>
    </source>
</evidence>
<dbReference type="GO" id="GO:0003700">
    <property type="term" value="F:DNA-binding transcription factor activity"/>
    <property type="evidence" value="ECO:0007669"/>
    <property type="project" value="InterPro"/>
</dbReference>
<feature type="compositionally biased region" description="Basic and acidic residues" evidence="5">
    <location>
        <begin position="82"/>
        <end position="93"/>
    </location>
</feature>
<name>A0A1X2I724_9FUNG</name>
<dbReference type="GO" id="GO:0006351">
    <property type="term" value="P:DNA-templated transcription"/>
    <property type="evidence" value="ECO:0007669"/>
    <property type="project" value="InterPro"/>
</dbReference>
<dbReference type="AlphaFoldDB" id="A0A1X2I724"/>
<evidence type="ECO:0000256" key="3">
    <source>
        <dbReference type="ARBA" id="ARBA00023125"/>
    </source>
</evidence>
<dbReference type="CDD" id="cd12148">
    <property type="entry name" value="fungal_TF_MHR"/>
    <property type="match status" value="1"/>
</dbReference>
<evidence type="ECO:0000313" key="8">
    <source>
        <dbReference type="Proteomes" id="UP000193560"/>
    </source>
</evidence>
<reference evidence="7 8" key="1">
    <citation type="submission" date="2016-07" db="EMBL/GenBank/DDBJ databases">
        <title>Pervasive Adenine N6-methylation of Active Genes in Fungi.</title>
        <authorList>
            <consortium name="DOE Joint Genome Institute"/>
            <person name="Mondo S.J."/>
            <person name="Dannebaum R.O."/>
            <person name="Kuo R.C."/>
            <person name="Labutti K."/>
            <person name="Haridas S."/>
            <person name="Kuo A."/>
            <person name="Salamov A."/>
            <person name="Ahrendt S.R."/>
            <person name="Lipzen A."/>
            <person name="Sullivan W."/>
            <person name="Andreopoulos W.B."/>
            <person name="Clum A."/>
            <person name="Lindquist E."/>
            <person name="Daum C."/>
            <person name="Ramamoorthy G.K."/>
            <person name="Gryganskyi A."/>
            <person name="Culley D."/>
            <person name="Magnuson J.K."/>
            <person name="James T.Y."/>
            <person name="O'Malley M.A."/>
            <person name="Stajich J.E."/>
            <person name="Spatafora J.W."/>
            <person name="Visel A."/>
            <person name="Grigoriev I.V."/>
        </authorList>
    </citation>
    <scope>NUCLEOTIDE SEQUENCE [LARGE SCALE GENOMIC DNA]</scope>
    <source>
        <strain evidence="7 8">NRRL 1336</strain>
    </source>
</reference>
<accession>A0A1X2I724</accession>
<sequence>MQNNFPPLKRQKHGIDLGAKCLQCDAQQQQDGTCPHLTLTNDQQLSMEYRQLQEASEDPSFDMEDIERRLRKLETQLTLRLKGEGNTEKDHHHQPYNNSNSNNNSNSPSFSIQQQHRNDPAISLTATGITISTKLTESHHFFKHLVSGVNPTFVRQKAAEVYSRRIDLAGPAYGNPNNTHGISNLAIDKEDLEELVWFDMVLATRYAKCFLIYQMVEKDRLVEWVSSAYIDNLKGQVKLEHSLLSKAVRAFVYGHEKLSTHNEITVGGDVDPLRRQQNINLNRDVFFFQQAEELLELCYMTSNRNTIRALLHMYMYQVMTPGGHAKAVHYSDLALRMAQALKLNTEKGMLVNDQLREDDRRLWWSTVWIHLWSCVALQRPLMLYTSDIMVPGSRPPSKRQNESSQVGYCIDLCVHSVKLLLISQSIRQRLVSTTTTTEATLLLELKDMEHQLDAWSLAVPEPLQPRFWNNNNNINNSSNTPLSPSLDQIDDSGNHDHNHVLSAQAFAMEIGSMLQGLGVLAKTQLYECYGTNDGSILDLLVVRNRLQVAMDYVNHLAQSINRIRPCVKLIMLTLTGPCLSTLLTLVNYQHNPEVAEQAIRHLVGLKTMLQTYPFLDDRTAQKWIFDIDQILAQHGPSLVQLQLQQQQTANVNDSPRNLNGGMAAFTNMNESTSEQLQLRHHPHQYSTSLHQITSKIGNGNNMQPVNIDPTLFTTSTSSVALLEDREMQQYQVYGSTALGKTALVEELDLYRFHYAGAQQTQPPHLPSGQHFQSSRTASVAQAPPTTTTSSSSPSSRIPSYHNNNIALPPFEGSQTHLGTAPPPPSSMPHGTSHYGFYQQQNQHPLWLLSREQDHHSSGKQPSWTSPDHLPPPAAPTVDPDQHPFLPYPSTDQHDHRHYG</sequence>
<evidence type="ECO:0000256" key="2">
    <source>
        <dbReference type="ARBA" id="ARBA00022723"/>
    </source>
</evidence>
<dbReference type="Proteomes" id="UP000193560">
    <property type="component" value="Unassembled WGS sequence"/>
</dbReference>
<proteinExistence type="predicted"/>
<comment type="subcellular location">
    <subcellularLocation>
        <location evidence="1">Nucleus</location>
    </subcellularLocation>
</comment>
<feature type="region of interest" description="Disordered" evidence="5">
    <location>
        <begin position="851"/>
        <end position="899"/>
    </location>
</feature>
<dbReference type="EMBL" id="MCGE01000026">
    <property type="protein sequence ID" value="ORZ09865.1"/>
    <property type="molecule type" value="Genomic_DNA"/>
</dbReference>
<keyword evidence="4" id="KW-0539">Nucleus</keyword>
<dbReference type="InterPro" id="IPR007219">
    <property type="entry name" value="XnlR_reg_dom"/>
</dbReference>
<dbReference type="GO" id="GO:0003677">
    <property type="term" value="F:DNA binding"/>
    <property type="evidence" value="ECO:0007669"/>
    <property type="project" value="UniProtKB-KW"/>
</dbReference>
<organism evidence="7 8">
    <name type="scientific">Absidia repens</name>
    <dbReference type="NCBI Taxonomy" id="90262"/>
    <lineage>
        <taxon>Eukaryota</taxon>
        <taxon>Fungi</taxon>
        <taxon>Fungi incertae sedis</taxon>
        <taxon>Mucoromycota</taxon>
        <taxon>Mucoromycotina</taxon>
        <taxon>Mucoromycetes</taxon>
        <taxon>Mucorales</taxon>
        <taxon>Cunninghamellaceae</taxon>
        <taxon>Absidia</taxon>
    </lineage>
</organism>
<feature type="domain" description="Xylanolytic transcriptional activator regulatory" evidence="6">
    <location>
        <begin position="287"/>
        <end position="399"/>
    </location>
</feature>
<dbReference type="InterPro" id="IPR050987">
    <property type="entry name" value="AtrR-like"/>
</dbReference>
<feature type="region of interest" description="Disordered" evidence="5">
    <location>
        <begin position="82"/>
        <end position="117"/>
    </location>
</feature>
<dbReference type="Pfam" id="PF04082">
    <property type="entry name" value="Fungal_trans"/>
    <property type="match status" value="1"/>
</dbReference>
<evidence type="ECO:0000256" key="1">
    <source>
        <dbReference type="ARBA" id="ARBA00004123"/>
    </source>
</evidence>